<feature type="non-terminal residue" evidence="1">
    <location>
        <position position="1"/>
    </location>
</feature>
<organism evidence="1 2">
    <name type="scientific">Racocetra persica</name>
    <dbReference type="NCBI Taxonomy" id="160502"/>
    <lineage>
        <taxon>Eukaryota</taxon>
        <taxon>Fungi</taxon>
        <taxon>Fungi incertae sedis</taxon>
        <taxon>Mucoromycota</taxon>
        <taxon>Glomeromycotina</taxon>
        <taxon>Glomeromycetes</taxon>
        <taxon>Diversisporales</taxon>
        <taxon>Gigasporaceae</taxon>
        <taxon>Racocetra</taxon>
    </lineage>
</organism>
<evidence type="ECO:0000313" key="2">
    <source>
        <dbReference type="Proteomes" id="UP000789920"/>
    </source>
</evidence>
<accession>A0ACA9MML6</accession>
<keyword evidence="2" id="KW-1185">Reference proteome</keyword>
<feature type="non-terminal residue" evidence="1">
    <location>
        <position position="222"/>
    </location>
</feature>
<dbReference type="EMBL" id="CAJVQC010008957">
    <property type="protein sequence ID" value="CAG8598507.1"/>
    <property type="molecule type" value="Genomic_DNA"/>
</dbReference>
<sequence>NKKTASHLSVNVSKNLQPLLSTEVSTVETPAIDNNNKETTSLLSTDIFERLQYLLNTEVLTVVVKTSAINIESDSDNLSSLLTTKVLMITDLELTNTQSNLNFHRDKTKCHDMAPDIAAIMVGNGHEVNLTSCDILLRTHDGNLQRISEFHLLYNPLHYILLFSKAYIQLQDFNDASDVSAVIEHKALTRLENILLLSRKSLKDFPDMPIPPITSNISNNKE</sequence>
<proteinExistence type="predicted"/>
<name>A0ACA9MML6_9GLOM</name>
<gene>
    <name evidence="1" type="ORF">RPERSI_LOCUS5821</name>
</gene>
<protein>
    <submittedName>
        <fullName evidence="1">20118_t:CDS:1</fullName>
    </submittedName>
</protein>
<reference evidence="1" key="1">
    <citation type="submission" date="2021-06" db="EMBL/GenBank/DDBJ databases">
        <authorList>
            <person name="Kallberg Y."/>
            <person name="Tangrot J."/>
            <person name="Rosling A."/>
        </authorList>
    </citation>
    <scope>NUCLEOTIDE SEQUENCE</scope>
    <source>
        <strain evidence="1">MA461A</strain>
    </source>
</reference>
<evidence type="ECO:0000313" key="1">
    <source>
        <dbReference type="EMBL" id="CAG8598507.1"/>
    </source>
</evidence>
<dbReference type="Proteomes" id="UP000789920">
    <property type="component" value="Unassembled WGS sequence"/>
</dbReference>
<comment type="caution">
    <text evidence="1">The sequence shown here is derived from an EMBL/GenBank/DDBJ whole genome shotgun (WGS) entry which is preliminary data.</text>
</comment>